<evidence type="ECO:0000313" key="2">
    <source>
        <dbReference type="EMBL" id="MBA8950035.1"/>
    </source>
</evidence>
<dbReference type="RefSeq" id="WP_182842511.1">
    <property type="nucleotide sequence ID" value="NZ_BAAALP010000031.1"/>
</dbReference>
<proteinExistence type="predicted"/>
<sequence>MTMPGYRTYAPPSAPERAGMAKSSLVLGIVGLAGLALCFAGLLPALVGLVLGAVALARGTSARALAAGGVAVSLAALVLGGGFLAFLLTRAAECGDEARYPDHSARERCIDQKFPFAQTSSTTGSTVE</sequence>
<keyword evidence="1" id="KW-0812">Transmembrane</keyword>
<feature type="transmembrane region" description="Helical" evidence="1">
    <location>
        <begin position="64"/>
        <end position="88"/>
    </location>
</feature>
<name>A0A7W3QK44_ACTNM</name>
<keyword evidence="3" id="KW-1185">Reference proteome</keyword>
<feature type="transmembrane region" description="Helical" evidence="1">
    <location>
        <begin position="25"/>
        <end position="57"/>
    </location>
</feature>
<organism evidence="2 3">
    <name type="scientific">Actinomadura namibiensis</name>
    <dbReference type="NCBI Taxonomy" id="182080"/>
    <lineage>
        <taxon>Bacteria</taxon>
        <taxon>Bacillati</taxon>
        <taxon>Actinomycetota</taxon>
        <taxon>Actinomycetes</taxon>
        <taxon>Streptosporangiales</taxon>
        <taxon>Thermomonosporaceae</taxon>
        <taxon>Actinomadura</taxon>
    </lineage>
</organism>
<evidence type="ECO:0000256" key="1">
    <source>
        <dbReference type="SAM" id="Phobius"/>
    </source>
</evidence>
<keyword evidence="1" id="KW-1133">Transmembrane helix</keyword>
<dbReference type="EMBL" id="JACJIA010000002">
    <property type="protein sequence ID" value="MBA8950035.1"/>
    <property type="molecule type" value="Genomic_DNA"/>
</dbReference>
<reference evidence="2 3" key="1">
    <citation type="submission" date="2020-08" db="EMBL/GenBank/DDBJ databases">
        <title>Genomic Encyclopedia of Type Strains, Phase IV (KMG-IV): sequencing the most valuable type-strain genomes for metagenomic binning, comparative biology and taxonomic classification.</title>
        <authorList>
            <person name="Goeker M."/>
        </authorList>
    </citation>
    <scope>NUCLEOTIDE SEQUENCE [LARGE SCALE GENOMIC DNA]</scope>
    <source>
        <strain evidence="2 3">DSM 44197</strain>
    </source>
</reference>
<protein>
    <recommendedName>
        <fullName evidence="4">DUF4190 domain-containing protein</fullName>
    </recommendedName>
</protein>
<evidence type="ECO:0008006" key="4">
    <source>
        <dbReference type="Google" id="ProtNLM"/>
    </source>
</evidence>
<dbReference type="AlphaFoldDB" id="A0A7W3QK44"/>
<keyword evidence="1" id="KW-0472">Membrane</keyword>
<gene>
    <name evidence="2" type="ORF">HNR61_001648</name>
</gene>
<evidence type="ECO:0000313" key="3">
    <source>
        <dbReference type="Proteomes" id="UP000572680"/>
    </source>
</evidence>
<accession>A0A7W3QK44</accession>
<dbReference type="Proteomes" id="UP000572680">
    <property type="component" value="Unassembled WGS sequence"/>
</dbReference>
<comment type="caution">
    <text evidence="2">The sequence shown here is derived from an EMBL/GenBank/DDBJ whole genome shotgun (WGS) entry which is preliminary data.</text>
</comment>